<dbReference type="Gene3D" id="3.40.1620.10">
    <property type="entry name" value="YefM-like domain"/>
    <property type="match status" value="1"/>
</dbReference>
<dbReference type="PANTHER" id="PTHR33713">
    <property type="entry name" value="ANTITOXIN YAFN-RELATED"/>
    <property type="match status" value="1"/>
</dbReference>
<evidence type="ECO:0000256" key="1">
    <source>
        <dbReference type="ARBA" id="ARBA00009981"/>
    </source>
</evidence>
<dbReference type="PANTHER" id="PTHR33713:SF10">
    <property type="entry name" value="ANTITOXIN YAFN"/>
    <property type="match status" value="1"/>
</dbReference>
<comment type="caution">
    <text evidence="3">The sequence shown here is derived from an EMBL/GenBank/DDBJ whole genome shotgun (WGS) entry which is preliminary data.</text>
</comment>
<dbReference type="Proteomes" id="UP000033632">
    <property type="component" value="Unassembled WGS sequence"/>
</dbReference>
<comment type="similarity">
    <text evidence="1 2">Belongs to the phD/YefM antitoxin family.</text>
</comment>
<reference evidence="3 4" key="1">
    <citation type="submission" date="2015-03" db="EMBL/GenBank/DDBJ databases">
        <authorList>
            <person name="Hassan Y.I."/>
            <person name="Lepp D."/>
            <person name="Li X.-Z."/>
            <person name="Zhou T."/>
        </authorList>
    </citation>
    <scope>NUCLEOTIDE SEQUENCE [LARGE SCALE GENOMIC DNA]</scope>
    <source>
        <strain evidence="3 4">BD-c194</strain>
    </source>
</reference>
<organism evidence="3 4">
    <name type="scientific">Devosia geojensis</name>
    <dbReference type="NCBI Taxonomy" id="443610"/>
    <lineage>
        <taxon>Bacteria</taxon>
        <taxon>Pseudomonadati</taxon>
        <taxon>Pseudomonadota</taxon>
        <taxon>Alphaproteobacteria</taxon>
        <taxon>Hyphomicrobiales</taxon>
        <taxon>Devosiaceae</taxon>
        <taxon>Devosia</taxon>
    </lineage>
</organism>
<proteinExistence type="inferred from homology"/>
<dbReference type="EMBL" id="JZEX01000115">
    <property type="protein sequence ID" value="KKB11488.1"/>
    <property type="molecule type" value="Genomic_DNA"/>
</dbReference>
<dbReference type="Pfam" id="PF02604">
    <property type="entry name" value="PhdYeFM_antitox"/>
    <property type="match status" value="1"/>
</dbReference>
<evidence type="ECO:0000256" key="2">
    <source>
        <dbReference type="RuleBase" id="RU362080"/>
    </source>
</evidence>
<evidence type="ECO:0000313" key="3">
    <source>
        <dbReference type="EMBL" id="KKB11488.1"/>
    </source>
</evidence>
<dbReference type="InterPro" id="IPR036165">
    <property type="entry name" value="YefM-like_sf"/>
</dbReference>
<comment type="function">
    <text evidence="2">Antitoxin component of a type II toxin-antitoxin (TA) system.</text>
</comment>
<dbReference type="InterPro" id="IPR051405">
    <property type="entry name" value="phD/YefM_antitoxin"/>
</dbReference>
<dbReference type="AlphaFoldDB" id="A0A0F5FRM3"/>
<dbReference type="InterPro" id="IPR006442">
    <property type="entry name" value="Antitoxin_Phd/YefM"/>
</dbReference>
<dbReference type="OrthoDB" id="165038at2"/>
<dbReference type="NCBIfam" id="TIGR01552">
    <property type="entry name" value="phd_fam"/>
    <property type="match status" value="1"/>
</dbReference>
<gene>
    <name evidence="3" type="ORF">VE25_12340</name>
</gene>
<dbReference type="PATRIC" id="fig|443610.3.peg.709"/>
<protein>
    <recommendedName>
        <fullName evidence="2">Antitoxin</fullName>
    </recommendedName>
</protein>
<name>A0A0F5FRM3_9HYPH</name>
<sequence>MSTITATDAKNKFGQVLEEAQREPVRIQKNGRDVAVLLSAAEYERLQRAGAQPRINPRIDALHQRSVAKWDKVYKALAK</sequence>
<dbReference type="SUPFAM" id="SSF143120">
    <property type="entry name" value="YefM-like"/>
    <property type="match status" value="1"/>
</dbReference>
<dbReference type="STRING" id="443610.VE25_12340"/>
<dbReference type="RefSeq" id="WP_046108937.1">
    <property type="nucleotide sequence ID" value="NZ_JZEX01000115.1"/>
</dbReference>
<keyword evidence="4" id="KW-1185">Reference proteome</keyword>
<accession>A0A0F5FRM3</accession>
<evidence type="ECO:0000313" key="4">
    <source>
        <dbReference type="Proteomes" id="UP000033632"/>
    </source>
</evidence>